<proteinExistence type="predicted"/>
<dbReference type="RefSeq" id="WP_093577015.1">
    <property type="nucleotide sequence ID" value="NZ_FOWC01000022.1"/>
</dbReference>
<reference evidence="1 2" key="1">
    <citation type="submission" date="2016-10" db="EMBL/GenBank/DDBJ databases">
        <authorList>
            <person name="de Groot N.N."/>
        </authorList>
    </citation>
    <scope>NUCLEOTIDE SEQUENCE [LARGE SCALE GENOMIC DNA]</scope>
    <source>
        <strain evidence="1 2">DSM 44637</strain>
    </source>
</reference>
<sequence>MTTHLLGIRHHGPGSARAVAARLAELEPDVVLIEGPPEADQLVDLAADEGMRPPVALLAYASDDVSRAAFWPFAVFSPEWQALRYAAAAGVPVKFCDLPAAHQFALGEERTAPRTDPLAELAAAGGYDDPERWWDDFVESRRGEESAFEVIADAMTALREGDRPDDPHEQRREAYMRNVLRKTRKEGCQRIAVVCGAWHVPALADPLPPAAKDQAVLKGLPKRKVVCTWVPWTHGRLASVTGYGAGVRSPGWYHHLFSTSGDVTTRWLTAVAGVLREEDLPVSTAHVIEAVRLADTLAALRGRSSAGLAEVDAAARAVLCGGDDVQADLVTRRLVVGELLGEVPDRVPQAPLAADLVATARRLRLKREPQARELDLDLRTPGGLDRSRLLHRLHILGIPWGEPELSSVRNKGTFRETWTVCWEPGFEVDLVAAAVHGTTVPAAATAVVRETVGGSPSLADITAAVERCLLADLGDALPETLAALDTRAAADADVAHLMTALPPLARATRYGDVRGTDTAQLQEVADRILTRVCAGLPPAVHGIDEEAAAQFCELVDDVHEATDLLGDAARDRWFAALARLSTRDALPPLLAGRIVRLLHDADLLDGAEVELRLSRMLTPGISPTDGAAYVEGFFSGGALLLVHDERMLHVVDTWLTSIPPEVFSEVLPLLRRTFGTFAGPEKRAIGERAATLSGARRIEPALAEDLDETRAAAALPVFATLLGATP</sequence>
<protein>
    <submittedName>
        <fullName evidence="1">Uncharacterized protein</fullName>
    </submittedName>
</protein>
<accession>A0A1I6B0K5</accession>
<dbReference type="Pfam" id="PF18934">
    <property type="entry name" value="DUF5682"/>
    <property type="match status" value="1"/>
</dbReference>
<dbReference type="AlphaFoldDB" id="A0A1I6B0K5"/>
<dbReference type="OrthoDB" id="9768066at2"/>
<dbReference type="InterPro" id="IPR043737">
    <property type="entry name" value="DUF5682"/>
</dbReference>
<dbReference type="EMBL" id="FOWC01000022">
    <property type="protein sequence ID" value="SFQ74460.1"/>
    <property type="molecule type" value="Genomic_DNA"/>
</dbReference>
<dbReference type="STRING" id="112413.SAMN05421854_12241"/>
<organism evidence="1 2">
    <name type="scientific">Amycolatopsis rubida</name>
    <dbReference type="NCBI Taxonomy" id="112413"/>
    <lineage>
        <taxon>Bacteria</taxon>
        <taxon>Bacillati</taxon>
        <taxon>Actinomycetota</taxon>
        <taxon>Actinomycetes</taxon>
        <taxon>Pseudonocardiales</taxon>
        <taxon>Pseudonocardiaceae</taxon>
        <taxon>Amycolatopsis</taxon>
    </lineage>
</organism>
<dbReference type="Proteomes" id="UP000199137">
    <property type="component" value="Unassembled WGS sequence"/>
</dbReference>
<evidence type="ECO:0000313" key="2">
    <source>
        <dbReference type="Proteomes" id="UP000199137"/>
    </source>
</evidence>
<gene>
    <name evidence="1" type="ORF">SAMN05421854_12241</name>
</gene>
<evidence type="ECO:0000313" key="1">
    <source>
        <dbReference type="EMBL" id="SFQ74460.1"/>
    </source>
</evidence>
<name>A0A1I6B0K5_9PSEU</name>